<dbReference type="Proteomes" id="UP000019471">
    <property type="component" value="Unassembled WGS sequence"/>
</dbReference>
<proteinExistence type="predicted"/>
<feature type="domain" description="BZIP" evidence="2">
    <location>
        <begin position="54"/>
        <end position="69"/>
    </location>
</feature>
<dbReference type="GO" id="GO:0003700">
    <property type="term" value="F:DNA-binding transcription factor activity"/>
    <property type="evidence" value="ECO:0007669"/>
    <property type="project" value="InterPro"/>
</dbReference>
<evidence type="ECO:0000313" key="3">
    <source>
        <dbReference type="EMBL" id="EXJ66109.1"/>
    </source>
</evidence>
<dbReference type="eggNOG" id="ENOG502SP0F">
    <property type="taxonomic scope" value="Eukaryota"/>
</dbReference>
<dbReference type="CDD" id="cd14688">
    <property type="entry name" value="bZIP_YAP"/>
    <property type="match status" value="1"/>
</dbReference>
<keyword evidence="4" id="KW-1185">Reference proteome</keyword>
<feature type="compositionally biased region" description="Polar residues" evidence="1">
    <location>
        <begin position="226"/>
        <end position="246"/>
    </location>
</feature>
<dbReference type="SUPFAM" id="SSF57959">
    <property type="entry name" value="Leucine zipper domain"/>
    <property type="match status" value="1"/>
</dbReference>
<dbReference type="InterPro" id="IPR046347">
    <property type="entry name" value="bZIP_sf"/>
</dbReference>
<feature type="region of interest" description="Disordered" evidence="1">
    <location>
        <begin position="212"/>
        <end position="246"/>
    </location>
</feature>
<dbReference type="PROSITE" id="PS00036">
    <property type="entry name" value="BZIP_BASIC"/>
    <property type="match status" value="1"/>
</dbReference>
<name>W9X6M2_9EURO</name>
<dbReference type="GeneID" id="19195416"/>
<feature type="compositionally biased region" description="Acidic residues" evidence="1">
    <location>
        <begin position="475"/>
        <end position="484"/>
    </location>
</feature>
<dbReference type="InterPro" id="IPR004827">
    <property type="entry name" value="bZIP"/>
</dbReference>
<dbReference type="HOGENOM" id="CLU_027434_0_0_1"/>
<feature type="compositionally biased region" description="Basic residues" evidence="1">
    <location>
        <begin position="29"/>
        <end position="47"/>
    </location>
</feature>
<dbReference type="InterPro" id="IPR021833">
    <property type="entry name" value="DUF3425"/>
</dbReference>
<organism evidence="3 4">
    <name type="scientific">Cladophialophora psammophila CBS 110553</name>
    <dbReference type="NCBI Taxonomy" id="1182543"/>
    <lineage>
        <taxon>Eukaryota</taxon>
        <taxon>Fungi</taxon>
        <taxon>Dikarya</taxon>
        <taxon>Ascomycota</taxon>
        <taxon>Pezizomycotina</taxon>
        <taxon>Eurotiomycetes</taxon>
        <taxon>Chaetothyriomycetidae</taxon>
        <taxon>Chaetothyriales</taxon>
        <taxon>Herpotrichiellaceae</taxon>
        <taxon>Cladophialophora</taxon>
    </lineage>
</organism>
<evidence type="ECO:0000259" key="2">
    <source>
        <dbReference type="PROSITE" id="PS00036"/>
    </source>
</evidence>
<dbReference type="RefSeq" id="XP_007749489.1">
    <property type="nucleotide sequence ID" value="XM_007751299.1"/>
</dbReference>
<feature type="region of interest" description="Disordered" evidence="1">
    <location>
        <begin position="79"/>
        <end position="133"/>
    </location>
</feature>
<feature type="compositionally biased region" description="Basic and acidic residues" evidence="1">
    <location>
        <begin position="98"/>
        <end position="113"/>
    </location>
</feature>
<comment type="caution">
    <text evidence="3">The sequence shown here is derived from an EMBL/GenBank/DDBJ whole genome shotgun (WGS) entry which is preliminary data.</text>
</comment>
<evidence type="ECO:0000313" key="4">
    <source>
        <dbReference type="Proteomes" id="UP000019471"/>
    </source>
</evidence>
<dbReference type="AlphaFoldDB" id="W9X6M2"/>
<feature type="region of interest" description="Disordered" evidence="1">
    <location>
        <begin position="474"/>
        <end position="501"/>
    </location>
</feature>
<dbReference type="OrthoDB" id="5973539at2759"/>
<dbReference type="Gene3D" id="1.20.5.170">
    <property type="match status" value="1"/>
</dbReference>
<gene>
    <name evidence="3" type="ORF">A1O5_10724</name>
</gene>
<dbReference type="EMBL" id="AMGX01000021">
    <property type="protein sequence ID" value="EXJ66109.1"/>
    <property type="molecule type" value="Genomic_DNA"/>
</dbReference>
<dbReference type="Pfam" id="PF11905">
    <property type="entry name" value="DUF3425"/>
    <property type="match status" value="1"/>
</dbReference>
<feature type="compositionally biased region" description="Basic and acidic residues" evidence="1">
    <location>
        <begin position="51"/>
        <end position="65"/>
    </location>
</feature>
<dbReference type="PANTHER" id="PTHR38116">
    <property type="entry name" value="CHROMOSOME 7, WHOLE GENOME SHOTGUN SEQUENCE"/>
    <property type="match status" value="1"/>
</dbReference>
<accession>W9X6M2</accession>
<protein>
    <recommendedName>
        <fullName evidence="2">BZIP domain-containing protein</fullName>
    </recommendedName>
</protein>
<sequence>MVDHHDQGHGRHHLQQQEAESGEADTNHDHHHRHSQNNKTRGPRKPYVRLVTDKRREQNRRAQKAYRERLKKKLEVLEEQAASTLSHSSHSHHHPRKSGHELDADSGTDIRVEDGEDGEDGHGHDHVNSRALPFSTPAYTPAAAPGSGPWVINLAEAFVAAGDLPLGQGSFPGIQLQVGPETPATEAEVEEVIDHIHDDYGDIDLRQIWPMPHTHAPSQKSRRRAPNSQRGSTSLMTLTPQRTPTGLQWFSPKSTMADPYMNHLHLIGEGNVEASLAVALSIGISRSQYLNDHPSHFPGCYVALNKPDPRSSTNSSAPLTVSYKFAHTFMDVTPQLQEHLDAVKPPMRPTPAQLLNPHPSYLDCIVFPYFRDHAVQASVDGILDHAELFMDLMHGGLVCWGGMSGLVNKHGKSVKSGKRDMTESVAWNTRSWEAKKWFLKKWTWLVGTEEEEEARGDVDGIWRGSRWWWAMRGEDDTDEEEQEMDSGGGRVSEIDAGSHCL</sequence>
<reference evidence="3 4" key="1">
    <citation type="submission" date="2013-03" db="EMBL/GenBank/DDBJ databases">
        <title>The Genome Sequence of Cladophialophora psammophila CBS 110553.</title>
        <authorList>
            <consortium name="The Broad Institute Genomics Platform"/>
            <person name="Cuomo C."/>
            <person name="de Hoog S."/>
            <person name="Gorbushina A."/>
            <person name="Walker B."/>
            <person name="Young S.K."/>
            <person name="Zeng Q."/>
            <person name="Gargeya S."/>
            <person name="Fitzgerald M."/>
            <person name="Haas B."/>
            <person name="Abouelleil A."/>
            <person name="Allen A.W."/>
            <person name="Alvarado L."/>
            <person name="Arachchi H.M."/>
            <person name="Berlin A.M."/>
            <person name="Chapman S.B."/>
            <person name="Gainer-Dewar J."/>
            <person name="Goldberg J."/>
            <person name="Griggs A."/>
            <person name="Gujja S."/>
            <person name="Hansen M."/>
            <person name="Howarth C."/>
            <person name="Imamovic A."/>
            <person name="Ireland A."/>
            <person name="Larimer J."/>
            <person name="McCowan C."/>
            <person name="Murphy C."/>
            <person name="Pearson M."/>
            <person name="Poon T.W."/>
            <person name="Priest M."/>
            <person name="Roberts A."/>
            <person name="Saif S."/>
            <person name="Shea T."/>
            <person name="Sisk P."/>
            <person name="Sykes S."/>
            <person name="Wortman J."/>
            <person name="Nusbaum C."/>
            <person name="Birren B."/>
        </authorList>
    </citation>
    <scope>NUCLEOTIDE SEQUENCE [LARGE SCALE GENOMIC DNA]</scope>
    <source>
        <strain evidence="3 4">CBS 110553</strain>
    </source>
</reference>
<feature type="region of interest" description="Disordered" evidence="1">
    <location>
        <begin position="1"/>
        <end position="65"/>
    </location>
</feature>
<evidence type="ECO:0000256" key="1">
    <source>
        <dbReference type="SAM" id="MobiDB-lite"/>
    </source>
</evidence>
<dbReference type="PANTHER" id="PTHR38116:SF5">
    <property type="entry name" value="BZIP DOMAIN-CONTAINING PROTEIN"/>
    <property type="match status" value="1"/>
</dbReference>